<dbReference type="PANTHER" id="PTHR45913:SF21">
    <property type="entry name" value="DUF4371 DOMAIN-CONTAINING PROTEIN"/>
    <property type="match status" value="1"/>
</dbReference>
<accession>A0A9P0K030</accession>
<dbReference type="Proteomes" id="UP001152888">
    <property type="component" value="Unassembled WGS sequence"/>
</dbReference>
<dbReference type="PANTHER" id="PTHR45913">
    <property type="entry name" value="EPM2A-INTERACTING PROTEIN 1"/>
    <property type="match status" value="1"/>
</dbReference>
<evidence type="ECO:0000313" key="1">
    <source>
        <dbReference type="EMBL" id="CAH1960995.1"/>
    </source>
</evidence>
<dbReference type="AlphaFoldDB" id="A0A9P0K030"/>
<dbReference type="EMBL" id="CAKOFQ010006691">
    <property type="protein sequence ID" value="CAH1960995.1"/>
    <property type="molecule type" value="Genomic_DNA"/>
</dbReference>
<reference evidence="1" key="1">
    <citation type="submission" date="2022-03" db="EMBL/GenBank/DDBJ databases">
        <authorList>
            <person name="Sayadi A."/>
        </authorList>
    </citation>
    <scope>NUCLEOTIDE SEQUENCE</scope>
</reference>
<organism evidence="1 2">
    <name type="scientific">Acanthoscelides obtectus</name>
    <name type="common">Bean weevil</name>
    <name type="synonym">Bruchus obtectus</name>
    <dbReference type="NCBI Taxonomy" id="200917"/>
    <lineage>
        <taxon>Eukaryota</taxon>
        <taxon>Metazoa</taxon>
        <taxon>Ecdysozoa</taxon>
        <taxon>Arthropoda</taxon>
        <taxon>Hexapoda</taxon>
        <taxon>Insecta</taxon>
        <taxon>Pterygota</taxon>
        <taxon>Neoptera</taxon>
        <taxon>Endopterygota</taxon>
        <taxon>Coleoptera</taxon>
        <taxon>Polyphaga</taxon>
        <taxon>Cucujiformia</taxon>
        <taxon>Chrysomeloidea</taxon>
        <taxon>Chrysomelidae</taxon>
        <taxon>Bruchinae</taxon>
        <taxon>Bruchini</taxon>
        <taxon>Acanthoscelides</taxon>
    </lineage>
</organism>
<dbReference type="OrthoDB" id="6743767at2759"/>
<proteinExistence type="predicted"/>
<evidence type="ECO:0000313" key="2">
    <source>
        <dbReference type="Proteomes" id="UP001152888"/>
    </source>
</evidence>
<gene>
    <name evidence="1" type="ORF">ACAOBT_LOCUS3919</name>
</gene>
<comment type="caution">
    <text evidence="1">The sequence shown here is derived from an EMBL/GenBank/DDBJ whole genome shotgun (WGS) entry which is preliminary data.</text>
</comment>
<sequence>MVGLTTDGAPAMVGSDKGPVELCRKDESFLQFLCYHFIIHQQALCGHFLKLNNVMKLVVKIVKIRARALQRRLFKTLADDIDCQYVELLLHSDGLVGHEC</sequence>
<name>A0A9P0K030_ACAOB</name>
<keyword evidence="2" id="KW-1185">Reference proteome</keyword>
<protein>
    <submittedName>
        <fullName evidence="1">Uncharacterized protein</fullName>
    </submittedName>
</protein>